<keyword evidence="3" id="KW-1185">Reference proteome</keyword>
<organism evidence="2 3">
    <name type="scientific">Erwinia phage PhiEaH1</name>
    <dbReference type="NCBI Taxonomy" id="1401669"/>
    <lineage>
        <taxon>Viruses</taxon>
        <taxon>Duplodnaviria</taxon>
        <taxon>Heunggongvirae</taxon>
        <taxon>Uroviricota</taxon>
        <taxon>Caudoviricetes</taxon>
        <taxon>Chimalliviridae</taxon>
        <taxon>Iapetusvirus</taxon>
        <taxon>Iapetusvirus EaH1</taxon>
    </lineage>
</organism>
<dbReference type="KEGG" id="vg:18501090"/>
<proteinExistence type="predicted"/>
<dbReference type="GeneID" id="18501090"/>
<dbReference type="Proteomes" id="UP000204235">
    <property type="component" value="Segment"/>
</dbReference>
<keyword evidence="1" id="KW-0812">Transmembrane</keyword>
<dbReference type="RefSeq" id="YP_009010253.1">
    <property type="nucleotide sequence ID" value="NC_023610.1"/>
</dbReference>
<reference evidence="2 3" key="1">
    <citation type="journal article" date="2014" name="FEMS Microbiol. Lett.">
        <title>The genome of the Erwinia amylovora phage PhiEaH1 reveals greater diversity and broadens the applicability of phages for the treatment of fire blight.</title>
        <authorList>
            <person name="Meczker K."/>
            <person name="Domotor D."/>
            <person name="Vass J."/>
            <person name="Rakhely G."/>
            <person name="Schneider G."/>
            <person name="Kovacs T."/>
        </authorList>
    </citation>
    <scope>NUCLEOTIDE SEQUENCE [LARGE SCALE GENOMIC DNA]</scope>
</reference>
<evidence type="ECO:0000256" key="1">
    <source>
        <dbReference type="SAM" id="Phobius"/>
    </source>
</evidence>
<feature type="transmembrane region" description="Helical" evidence="1">
    <location>
        <begin position="91"/>
        <end position="117"/>
    </location>
</feature>
<sequence length="181" mass="19825">MKPTTLGVSGIQLSNGKSLVETLQGYEELAVACSDCLMLQHVIDSVALLTPEHQEEFMSLDVDDKTVEKTPNAVPPLTVSPEYQREAKVRAVIGVTMCVVLALMALMFAATICWVSIDRKEFPDWFLVLVVVGPVMGIGWLFMGLINKERRDLMSVVLGDSQAGGGFVGAFFDFLATRRKV</sequence>
<evidence type="ECO:0000313" key="3">
    <source>
        <dbReference type="Proteomes" id="UP000204235"/>
    </source>
</evidence>
<evidence type="ECO:0000313" key="2">
    <source>
        <dbReference type="EMBL" id="AGX01922.1"/>
    </source>
</evidence>
<dbReference type="EMBL" id="KF623294">
    <property type="protein sequence ID" value="AGX01922.1"/>
    <property type="molecule type" value="Genomic_DNA"/>
</dbReference>
<keyword evidence="1" id="KW-1133">Transmembrane helix</keyword>
<protein>
    <recommendedName>
        <fullName evidence="4">Transmembrane protein</fullName>
    </recommendedName>
</protein>
<accession>W8CZG5</accession>
<name>W8CZG5_9CAUD</name>
<keyword evidence="1" id="KW-0472">Membrane</keyword>
<evidence type="ECO:0008006" key="4">
    <source>
        <dbReference type="Google" id="ProtNLM"/>
    </source>
</evidence>
<feature type="transmembrane region" description="Helical" evidence="1">
    <location>
        <begin position="123"/>
        <end position="146"/>
    </location>
</feature>